<comment type="caution">
    <text evidence="4">The sequence shown here is derived from an EMBL/GenBank/DDBJ whole genome shotgun (WGS) entry which is preliminary data.</text>
</comment>
<feature type="binding site" evidence="2">
    <location>
        <position position="93"/>
    </location>
    <ligand>
        <name>Cu cation</name>
        <dbReference type="ChEBI" id="CHEBI:23378"/>
    </ligand>
</feature>
<keyword evidence="3" id="KW-1015">Disulfide bond</keyword>
<dbReference type="GO" id="GO:0046872">
    <property type="term" value="F:metal ion binding"/>
    <property type="evidence" value="ECO:0007669"/>
    <property type="project" value="UniProtKB-KW"/>
</dbReference>
<dbReference type="PROSITE" id="PS51257">
    <property type="entry name" value="PROKAR_LIPOPROTEIN"/>
    <property type="match status" value="1"/>
</dbReference>
<name>A0A840KCD3_9FLAO</name>
<dbReference type="InterPro" id="IPR003782">
    <property type="entry name" value="SCO1/SenC"/>
</dbReference>
<feature type="binding site" evidence="2">
    <location>
        <position position="179"/>
    </location>
    <ligand>
        <name>Cu cation</name>
        <dbReference type="ChEBI" id="CHEBI:23378"/>
    </ligand>
</feature>
<sequence>MLKTVFSKNRLILLSGLIFIFSCKKQENGSLPYYNAPDFSPHFVTKTEADKQIPHVIAPFSFTDQDNKIITDKAIDHKIHVASFIFTSCGSICPVMIRNLDIVNKKYQKDADVVMLSFSVTPWIDTPQKLNEFKAANKISNPNWHFLTGNKGEIYKLARQSYFAEEDLGFTKDSTEFLHTEHIILADRDKKIRGIYNGTLQTDIEQLVKDIDILKKE</sequence>
<dbReference type="Gene3D" id="3.40.30.10">
    <property type="entry name" value="Glutaredoxin"/>
    <property type="match status" value="1"/>
</dbReference>
<reference evidence="4 5" key="1">
    <citation type="submission" date="2020-08" db="EMBL/GenBank/DDBJ databases">
        <title>Functional genomics of gut bacteria from endangered species of beetles.</title>
        <authorList>
            <person name="Carlos-Shanley C."/>
        </authorList>
    </citation>
    <scope>NUCLEOTIDE SEQUENCE [LARGE SCALE GENOMIC DNA]</scope>
    <source>
        <strain evidence="4 5">S00151</strain>
    </source>
</reference>
<dbReference type="PANTHER" id="PTHR12151:SF25">
    <property type="entry name" value="LINALOOL DEHYDRATASE_ISOMERASE DOMAIN-CONTAINING PROTEIN"/>
    <property type="match status" value="1"/>
</dbReference>
<keyword evidence="2" id="KW-0186">Copper</keyword>
<feature type="binding site" evidence="2">
    <location>
        <position position="89"/>
    </location>
    <ligand>
        <name>Cu cation</name>
        <dbReference type="ChEBI" id="CHEBI:23378"/>
    </ligand>
</feature>
<evidence type="ECO:0000256" key="1">
    <source>
        <dbReference type="ARBA" id="ARBA00010996"/>
    </source>
</evidence>
<evidence type="ECO:0000256" key="3">
    <source>
        <dbReference type="PIRSR" id="PIRSR603782-2"/>
    </source>
</evidence>
<gene>
    <name evidence="4" type="ORF">HNP38_000482</name>
</gene>
<protein>
    <submittedName>
        <fullName evidence="4">Protein SCO1/2</fullName>
    </submittedName>
</protein>
<dbReference type="Pfam" id="PF02630">
    <property type="entry name" value="SCO1-SenC"/>
    <property type="match status" value="1"/>
</dbReference>
<dbReference type="CDD" id="cd02968">
    <property type="entry name" value="SCO"/>
    <property type="match status" value="1"/>
</dbReference>
<dbReference type="InterPro" id="IPR036249">
    <property type="entry name" value="Thioredoxin-like_sf"/>
</dbReference>
<keyword evidence="2" id="KW-0479">Metal-binding</keyword>
<comment type="similarity">
    <text evidence="1">Belongs to the SCO1/2 family.</text>
</comment>
<dbReference type="EMBL" id="JACHLE010000001">
    <property type="protein sequence ID" value="MBB4805210.1"/>
    <property type="molecule type" value="Genomic_DNA"/>
</dbReference>
<keyword evidence="5" id="KW-1185">Reference proteome</keyword>
<dbReference type="RefSeq" id="WP_184183883.1">
    <property type="nucleotide sequence ID" value="NZ_JACHLE010000001.1"/>
</dbReference>
<organism evidence="4 5">
    <name type="scientific">Chryseobacterium defluvii</name>
    <dbReference type="NCBI Taxonomy" id="160396"/>
    <lineage>
        <taxon>Bacteria</taxon>
        <taxon>Pseudomonadati</taxon>
        <taxon>Bacteroidota</taxon>
        <taxon>Flavobacteriia</taxon>
        <taxon>Flavobacteriales</taxon>
        <taxon>Weeksellaceae</taxon>
        <taxon>Chryseobacterium group</taxon>
        <taxon>Chryseobacterium</taxon>
    </lineage>
</organism>
<accession>A0A840KCD3</accession>
<dbReference type="AlphaFoldDB" id="A0A840KCD3"/>
<evidence type="ECO:0000313" key="4">
    <source>
        <dbReference type="EMBL" id="MBB4805210.1"/>
    </source>
</evidence>
<proteinExistence type="inferred from homology"/>
<dbReference type="PANTHER" id="PTHR12151">
    <property type="entry name" value="ELECTRON TRANSPORT PROTIN SCO1/SENC FAMILY MEMBER"/>
    <property type="match status" value="1"/>
</dbReference>
<evidence type="ECO:0000256" key="2">
    <source>
        <dbReference type="PIRSR" id="PIRSR603782-1"/>
    </source>
</evidence>
<dbReference type="Proteomes" id="UP000592180">
    <property type="component" value="Unassembled WGS sequence"/>
</dbReference>
<evidence type="ECO:0000313" key="5">
    <source>
        <dbReference type="Proteomes" id="UP000592180"/>
    </source>
</evidence>
<feature type="disulfide bond" description="Redox-active" evidence="3">
    <location>
        <begin position="89"/>
        <end position="93"/>
    </location>
</feature>
<dbReference type="SUPFAM" id="SSF52833">
    <property type="entry name" value="Thioredoxin-like"/>
    <property type="match status" value="1"/>
</dbReference>